<dbReference type="Ensembl" id="ENSNFUT00015043090.1">
    <property type="protein sequence ID" value="ENSNFUP00015041277.1"/>
    <property type="gene ID" value="ENSNFUG00015019816.1"/>
</dbReference>
<accession>A0A1A8A1S8</accession>
<dbReference type="EMBL" id="JAAVVJ010000013">
    <property type="protein sequence ID" value="KAF7209140.1"/>
    <property type="molecule type" value="Genomic_DNA"/>
</dbReference>
<dbReference type="RefSeq" id="XP_070401309.1">
    <property type="nucleotide sequence ID" value="XM_070545208.1"/>
</dbReference>
<evidence type="ECO:0000256" key="1">
    <source>
        <dbReference type="ARBA" id="ARBA00022723"/>
    </source>
</evidence>
<reference evidence="6" key="4">
    <citation type="submission" date="2020-03" db="EMBL/GenBank/DDBJ databases">
        <title>Intra-Species Differences in Population Size shape Life History and Genome Evolution.</title>
        <authorList>
            <person name="Willemsen D."/>
            <person name="Cui R."/>
            <person name="Valenzano D.R."/>
        </authorList>
    </citation>
    <scope>NUCLEOTIDE SEQUENCE</scope>
    <source>
        <strain evidence="6">GRZ</strain>
        <tissue evidence="6">Whole</tissue>
    </source>
</reference>
<dbReference type="Bgee" id="ENSNFUG00015019816">
    <property type="expression patterns" value="Expressed in caudal fin"/>
</dbReference>
<dbReference type="Proteomes" id="UP000694548">
    <property type="component" value="Chromosome sgr15"/>
</dbReference>
<evidence type="ECO:0000313" key="7">
    <source>
        <dbReference type="EMBL" id="KAF7209139.1"/>
    </source>
</evidence>
<feature type="region of interest" description="Disordered" evidence="4">
    <location>
        <begin position="151"/>
        <end position="175"/>
    </location>
</feature>
<dbReference type="Pfam" id="PF05253">
    <property type="entry name" value="zf-U11-48K"/>
    <property type="match status" value="2"/>
</dbReference>
<dbReference type="SUPFAM" id="SSF57667">
    <property type="entry name" value="beta-beta-alpha zinc fingers"/>
    <property type="match status" value="1"/>
</dbReference>
<evidence type="ECO:0000313" key="12">
    <source>
        <dbReference type="Ensembl" id="ENSNFUP00015041277.1"/>
    </source>
</evidence>
<evidence type="ECO:0000256" key="3">
    <source>
        <dbReference type="ARBA" id="ARBA00022833"/>
    </source>
</evidence>
<organism evidence="11">
    <name type="scientific">Nothobranchius furzeri</name>
    <name type="common">Turquoise killifish</name>
    <dbReference type="NCBI Taxonomy" id="105023"/>
    <lineage>
        <taxon>Eukaryota</taxon>
        <taxon>Metazoa</taxon>
        <taxon>Chordata</taxon>
        <taxon>Craniata</taxon>
        <taxon>Vertebrata</taxon>
        <taxon>Euteleostomi</taxon>
        <taxon>Actinopterygii</taxon>
        <taxon>Neopterygii</taxon>
        <taxon>Teleostei</taxon>
        <taxon>Neoteleostei</taxon>
        <taxon>Acanthomorphata</taxon>
        <taxon>Ovalentaria</taxon>
        <taxon>Atherinomorphae</taxon>
        <taxon>Cyprinodontiformes</taxon>
        <taxon>Nothobranchiidae</taxon>
        <taxon>Nothobranchius</taxon>
    </lineage>
</organism>
<feature type="domain" description="CHHC U11-48K-type" evidence="5">
    <location>
        <begin position="38"/>
        <end position="65"/>
    </location>
</feature>
<dbReference type="CTD" id="121355"/>
<proteinExistence type="predicted"/>
<feature type="compositionally biased region" description="Low complexity" evidence="4">
    <location>
        <begin position="8"/>
        <end position="19"/>
    </location>
</feature>
<keyword evidence="3" id="KW-0862">Zinc</keyword>
<evidence type="ECO:0000259" key="5">
    <source>
        <dbReference type="PROSITE" id="PS51800"/>
    </source>
</evidence>
<evidence type="ECO:0000313" key="13">
    <source>
        <dbReference type="Proteomes" id="UP000694548"/>
    </source>
</evidence>
<evidence type="ECO:0000313" key="6">
    <source>
        <dbReference type="EMBL" id="KAF7209138.1"/>
    </source>
</evidence>
<reference evidence="12" key="5">
    <citation type="submission" date="2025-05" db="UniProtKB">
        <authorList>
            <consortium name="Ensembl"/>
        </authorList>
    </citation>
    <scope>IDENTIFICATION</scope>
</reference>
<dbReference type="EMBL" id="JAAVVJ010000013">
    <property type="protein sequence ID" value="KAF7209139.1"/>
    <property type="molecule type" value="Genomic_DNA"/>
</dbReference>
<sequence>MASFRFGTTTSPCRTSSTTIPQQPEENDIKDTWDPERLVQCPYDKNHQIRVARFPYHIIKCRKNHPKLAKELKTCPFNARHLLPKHELAAHMETCENRVSVFTESDMNDECSWKVPVSTWVNPNMTEDWDTEVDDAAAPFVWGVNAKLSQRPDVKPTTTDDGLKLRSPRTAPWDN</sequence>
<evidence type="ECO:0000313" key="10">
    <source>
        <dbReference type="EMBL" id="KAF7209142.1"/>
    </source>
</evidence>
<protein>
    <submittedName>
        <fullName evidence="11 12">Gametocyte specific factor 1</fullName>
    </submittedName>
    <submittedName>
        <fullName evidence="6">Transcript variant X1</fullName>
    </submittedName>
    <submittedName>
        <fullName evidence="7">Transcript variant X2</fullName>
    </submittedName>
    <submittedName>
        <fullName evidence="8">Transcript variant X3</fullName>
    </submittedName>
    <submittedName>
        <fullName evidence="10">Transcript variant X4</fullName>
    </submittedName>
    <submittedName>
        <fullName evidence="9">Transcript variant X5</fullName>
    </submittedName>
</protein>
<dbReference type="GeneID" id="107390382"/>
<dbReference type="PROSITE" id="PS51800">
    <property type="entry name" value="ZF_CHHC_U11_48K"/>
    <property type="match status" value="2"/>
</dbReference>
<gene>
    <name evidence="11" type="primary">GTSF1</name>
    <name evidence="12" type="synonym">zgc:56699</name>
    <name evidence="6" type="ORF">G4P62_014012</name>
</gene>
<evidence type="ECO:0000256" key="2">
    <source>
        <dbReference type="ARBA" id="ARBA00022771"/>
    </source>
</evidence>
<dbReference type="InterPro" id="IPR036236">
    <property type="entry name" value="Znf_C2H2_sf"/>
</dbReference>
<dbReference type="GeneTree" id="ENSGT00940000164745"/>
<dbReference type="GO" id="GO:0008270">
    <property type="term" value="F:zinc ion binding"/>
    <property type="evidence" value="ECO:0007669"/>
    <property type="project" value="UniProtKB-KW"/>
</dbReference>
<dbReference type="Proteomes" id="UP000822369">
    <property type="component" value="Chromosome 13"/>
</dbReference>
<reference evidence="11" key="3">
    <citation type="submission" date="2016-06" db="EMBL/GenBank/DDBJ databases">
        <title>The genome of a short-lived fish provides insights into sex chromosome evolution and the genetic control of aging.</title>
        <authorList>
            <person name="Reichwald K."/>
            <person name="Felder M."/>
            <person name="Petzold A."/>
            <person name="Koch P."/>
            <person name="Groth M."/>
            <person name="Platzer M."/>
        </authorList>
    </citation>
    <scope>NUCLEOTIDE SEQUENCE</scope>
    <source>
        <tissue evidence="11">Brain</tissue>
    </source>
</reference>
<dbReference type="PANTHER" id="PTHR21402:SF5">
    <property type="entry name" value="GAMETOCYTE SPECIFIC FACTOR 1"/>
    <property type="match status" value="1"/>
</dbReference>
<keyword evidence="13" id="KW-1185">Reference proteome</keyword>
<feature type="region of interest" description="Disordered" evidence="4">
    <location>
        <begin position="1"/>
        <end position="30"/>
    </location>
</feature>
<dbReference type="EMBL" id="JAAVVJ010000013">
    <property type="protein sequence ID" value="KAF7209142.1"/>
    <property type="molecule type" value="Genomic_DNA"/>
</dbReference>
<dbReference type="EMBL" id="JAAVVJ010000013">
    <property type="protein sequence ID" value="KAF7209138.1"/>
    <property type="molecule type" value="Genomic_DNA"/>
</dbReference>
<reference evidence="12" key="1">
    <citation type="submission" date="2014-08" db="EMBL/GenBank/DDBJ databases">
        <authorList>
            <person name="Senf B."/>
            <person name="Petzold A."/>
            <person name="Downie B.R."/>
            <person name="Koch P."/>
            <person name="Platzer M."/>
        </authorList>
    </citation>
    <scope>NUCLEOTIDE SEQUENCE [LARGE SCALE GENOMIC DNA]</scope>
    <source>
        <strain evidence="12">GRZ</strain>
    </source>
</reference>
<dbReference type="KEGG" id="nfu:107390382"/>
<dbReference type="EMBL" id="JAAVVJ010000013">
    <property type="protein sequence ID" value="KAF7209141.1"/>
    <property type="molecule type" value="Genomic_DNA"/>
</dbReference>
<dbReference type="OrthoDB" id="10069248at2759"/>
<keyword evidence="2" id="KW-0863">Zinc-finger</keyword>
<dbReference type="PANTHER" id="PTHR21402">
    <property type="entry name" value="GAMETOCYTE SPECIFIC FACTOR 1-RELATED"/>
    <property type="match status" value="1"/>
</dbReference>
<dbReference type="InterPro" id="IPR051591">
    <property type="entry name" value="UPF0224_FAM112_RNA_Proc"/>
</dbReference>
<evidence type="ECO:0000256" key="4">
    <source>
        <dbReference type="SAM" id="MobiDB-lite"/>
    </source>
</evidence>
<dbReference type="AlphaFoldDB" id="A0A1A8A1S8"/>
<reference evidence="11" key="2">
    <citation type="submission" date="2016-05" db="EMBL/GenBank/DDBJ databases">
        <authorList>
            <person name="Lavstsen T."/>
            <person name="Jespersen J.S."/>
        </authorList>
    </citation>
    <scope>NUCLEOTIDE SEQUENCE</scope>
    <source>
        <tissue evidence="11">Brain</tissue>
    </source>
</reference>
<evidence type="ECO:0000313" key="8">
    <source>
        <dbReference type="EMBL" id="KAF7209140.1"/>
    </source>
</evidence>
<evidence type="ECO:0000313" key="11">
    <source>
        <dbReference type="EMBL" id="SBP49049.1"/>
    </source>
</evidence>
<dbReference type="RefSeq" id="XP_015822536.3">
    <property type="nucleotide sequence ID" value="XM_015967050.3"/>
</dbReference>
<dbReference type="OMA" id="TANFCGN"/>
<keyword evidence="1" id="KW-0479">Metal-binding</keyword>
<dbReference type="RefSeq" id="XP_015822538.3">
    <property type="nucleotide sequence ID" value="XM_015967052.3"/>
</dbReference>
<dbReference type="EMBL" id="HADY01010564">
    <property type="protein sequence ID" value="SBP49049.1"/>
    <property type="molecule type" value="Transcribed_RNA"/>
</dbReference>
<evidence type="ECO:0000313" key="9">
    <source>
        <dbReference type="EMBL" id="KAF7209141.1"/>
    </source>
</evidence>
<dbReference type="RefSeq" id="XP_015822535.3">
    <property type="nucleotide sequence ID" value="XM_015967049.3"/>
</dbReference>
<feature type="domain" description="CHHC U11-48K-type" evidence="5">
    <location>
        <begin position="72"/>
        <end position="99"/>
    </location>
</feature>
<name>A0A1A8A1S8_NOTFU</name>
<dbReference type="InterPro" id="IPR022776">
    <property type="entry name" value="TRM13/UPF0224_CHHC_Znf_dom"/>
</dbReference>
<dbReference type="RefSeq" id="XP_054601699.2">
    <property type="nucleotide sequence ID" value="XM_054745724.2"/>
</dbReference>